<feature type="domain" description="J" evidence="2">
    <location>
        <begin position="86"/>
        <end position="125"/>
    </location>
</feature>
<comment type="caution">
    <text evidence="3">The sequence shown here is derived from an EMBL/GenBank/DDBJ whole genome shotgun (WGS) entry which is preliminary data.</text>
</comment>
<dbReference type="CDD" id="cd06257">
    <property type="entry name" value="DnaJ"/>
    <property type="match status" value="1"/>
</dbReference>
<dbReference type="InterPro" id="IPR036869">
    <property type="entry name" value="J_dom_sf"/>
</dbReference>
<dbReference type="InterPro" id="IPR001623">
    <property type="entry name" value="DnaJ_domain"/>
</dbReference>
<evidence type="ECO:0000256" key="1">
    <source>
        <dbReference type="SAM" id="MobiDB-lite"/>
    </source>
</evidence>
<organism evidence="3 4">
    <name type="scientific">Tilletiaria anomala (strain ATCC 24038 / CBS 436.72 / UBC 951)</name>
    <dbReference type="NCBI Taxonomy" id="1037660"/>
    <lineage>
        <taxon>Eukaryota</taxon>
        <taxon>Fungi</taxon>
        <taxon>Dikarya</taxon>
        <taxon>Basidiomycota</taxon>
        <taxon>Ustilaginomycotina</taxon>
        <taxon>Exobasidiomycetes</taxon>
        <taxon>Georgefischeriales</taxon>
        <taxon>Tilletiariaceae</taxon>
        <taxon>Tilletiaria</taxon>
    </lineage>
</organism>
<feature type="region of interest" description="Disordered" evidence="1">
    <location>
        <begin position="58"/>
        <end position="90"/>
    </location>
</feature>
<dbReference type="Pfam" id="PF00226">
    <property type="entry name" value="DnaJ"/>
    <property type="match status" value="1"/>
</dbReference>
<dbReference type="RefSeq" id="XP_013241604.1">
    <property type="nucleotide sequence ID" value="XM_013386150.1"/>
</dbReference>
<dbReference type="OrthoDB" id="442087at2759"/>
<dbReference type="PROSITE" id="PS50076">
    <property type="entry name" value="DNAJ_2"/>
    <property type="match status" value="1"/>
</dbReference>
<dbReference type="Gene3D" id="1.10.287.110">
    <property type="entry name" value="DnaJ domain"/>
    <property type="match status" value="1"/>
</dbReference>
<dbReference type="Proteomes" id="UP000027361">
    <property type="component" value="Unassembled WGS sequence"/>
</dbReference>
<dbReference type="InParanoid" id="A0A066VRB9"/>
<reference evidence="3 4" key="1">
    <citation type="submission" date="2014-05" db="EMBL/GenBank/DDBJ databases">
        <title>Draft genome sequence of a rare smut relative, Tilletiaria anomala UBC 951.</title>
        <authorList>
            <consortium name="DOE Joint Genome Institute"/>
            <person name="Toome M."/>
            <person name="Kuo A."/>
            <person name="Henrissat B."/>
            <person name="Lipzen A."/>
            <person name="Tritt A."/>
            <person name="Yoshinaga Y."/>
            <person name="Zane M."/>
            <person name="Barry K."/>
            <person name="Grigoriev I.V."/>
            <person name="Spatafora J.W."/>
            <person name="Aimea M.C."/>
        </authorList>
    </citation>
    <scope>NUCLEOTIDE SEQUENCE [LARGE SCALE GENOMIC DNA]</scope>
    <source>
        <strain evidence="3 4">UBC 951</strain>
    </source>
</reference>
<evidence type="ECO:0000259" key="2">
    <source>
        <dbReference type="PROSITE" id="PS50076"/>
    </source>
</evidence>
<keyword evidence="4" id="KW-1185">Reference proteome</keyword>
<dbReference type="EMBL" id="JMSN01000083">
    <property type="protein sequence ID" value="KDN41135.1"/>
    <property type="molecule type" value="Genomic_DNA"/>
</dbReference>
<dbReference type="STRING" id="1037660.A0A066VRB9"/>
<protein>
    <recommendedName>
        <fullName evidence="2">J domain-containing protein</fullName>
    </recommendedName>
</protein>
<dbReference type="AlphaFoldDB" id="A0A066VRB9"/>
<gene>
    <name evidence="3" type="ORF">K437DRAFT_258373</name>
</gene>
<sequence>MHAGHSILHGDHGLLIAPLSFPPSPFSCPSPKGTVSAVLYCARSSACQVAAAAVAAAGAHRAPRHKVQPGPRRREVASMNSTPLPDYYKTLSVSPSATTAEIKDAYRKESLRSHPDRFPHATPSE</sequence>
<evidence type="ECO:0000313" key="4">
    <source>
        <dbReference type="Proteomes" id="UP000027361"/>
    </source>
</evidence>
<dbReference type="SUPFAM" id="SSF46565">
    <property type="entry name" value="Chaperone J-domain"/>
    <property type="match status" value="1"/>
</dbReference>
<name>A0A066VRB9_TILAU</name>
<accession>A0A066VRB9</accession>
<dbReference type="HOGENOM" id="CLU_1994198_0_0_1"/>
<dbReference type="PRINTS" id="PR00625">
    <property type="entry name" value="JDOMAIN"/>
</dbReference>
<dbReference type="GeneID" id="25264958"/>
<evidence type="ECO:0000313" key="3">
    <source>
        <dbReference type="EMBL" id="KDN41135.1"/>
    </source>
</evidence>
<proteinExistence type="predicted"/>